<evidence type="ECO:0000256" key="3">
    <source>
        <dbReference type="ARBA" id="ARBA00022448"/>
    </source>
</evidence>
<evidence type="ECO:0000313" key="10">
    <source>
        <dbReference type="EMBL" id="WPB85864.1"/>
    </source>
</evidence>
<keyword evidence="7 8" id="KW-0472">Membrane</keyword>
<dbReference type="EMBL" id="CP137852">
    <property type="protein sequence ID" value="WPB85864.1"/>
    <property type="molecule type" value="Genomic_DNA"/>
</dbReference>
<dbReference type="NCBIfam" id="TIGR00711">
    <property type="entry name" value="efflux_EmrB"/>
    <property type="match status" value="1"/>
</dbReference>
<dbReference type="Pfam" id="PF07690">
    <property type="entry name" value="MFS_1"/>
    <property type="match status" value="1"/>
</dbReference>
<evidence type="ECO:0000256" key="8">
    <source>
        <dbReference type="SAM" id="Phobius"/>
    </source>
</evidence>
<feature type="transmembrane region" description="Helical" evidence="8">
    <location>
        <begin position="366"/>
        <end position="384"/>
    </location>
</feature>
<reference evidence="10 11" key="1">
    <citation type="submission" date="2023-11" db="EMBL/GenBank/DDBJ databases">
        <title>Arctic aerobic anoxygenic photoheterotroph Sediminicoccus rosea KRV36 adapts its photosynthesis to long days of polar summer.</title>
        <authorList>
            <person name="Tomasch J."/>
            <person name="Kopejtka K."/>
            <person name="Bily T."/>
            <person name="Gardiner A.T."/>
            <person name="Gardian Z."/>
            <person name="Shivaramu S."/>
            <person name="Koblizek M."/>
            <person name="Engelhardt F."/>
            <person name="Kaftan D."/>
        </authorList>
    </citation>
    <scope>NUCLEOTIDE SEQUENCE [LARGE SCALE GENOMIC DNA]</scope>
    <source>
        <strain evidence="10 11">R-30</strain>
    </source>
</reference>
<feature type="transmembrane region" description="Helical" evidence="8">
    <location>
        <begin position="313"/>
        <end position="331"/>
    </location>
</feature>
<dbReference type="InterPro" id="IPR020846">
    <property type="entry name" value="MFS_dom"/>
</dbReference>
<sequence length="519" mass="55490">MKDGPTVEELFARYGPNFRWWVTLTALTGTISTILSSTIVVVALPDIVGALGMGYEEGQLLSTGFLAANTGFMLLNAWAVERFGFRRTYGFAITVFIIASMLAGIATSTGVMVACRVAQGAAAGLLQPLSMQVIFLVFPPERRGTAMGLFSFGVVMAPAIGPALGGFLVDEFSWHAVFFLSLPTAALGLLMSAFFMPGRLATGAARQFDWLGCALLAIAIGTLLSGLTDGQHDGWNSDRVIGQLAVALVAILAFLIWQGITPAPLMNLRVFRHGGFAAAALVAFIYGGAIFGSTYLLPLLVQVVQGYTPTRSGLIMMPGGLVVAFVFLMAGRMADFVPPWIPVCLGLGIFALSCWLMRLVGTDTPFWELAIWILIGRVGLGLTMPNMNVGAMRALPPALFGQGAGAINFFRMLGGAFGTNLLAVYLERRTQLHAETLGPLVDGGSATLEARRLLENLYAQGGLPEVIRRDAAHDFMTRMVEAQAQMLGFRDAFLIVGILCLIAILPGLTLRQKPPGYRQ</sequence>
<dbReference type="CDD" id="cd17503">
    <property type="entry name" value="MFS_LmrB_MDR_like"/>
    <property type="match status" value="1"/>
</dbReference>
<feature type="transmembrane region" description="Helical" evidence="8">
    <location>
        <begin position="278"/>
        <end position="301"/>
    </location>
</feature>
<evidence type="ECO:0000256" key="5">
    <source>
        <dbReference type="ARBA" id="ARBA00022692"/>
    </source>
</evidence>
<dbReference type="InterPro" id="IPR004638">
    <property type="entry name" value="EmrB-like"/>
</dbReference>
<evidence type="ECO:0000313" key="11">
    <source>
        <dbReference type="Proteomes" id="UP001305521"/>
    </source>
</evidence>
<feature type="transmembrane region" description="Helical" evidence="8">
    <location>
        <begin position="208"/>
        <end position="228"/>
    </location>
</feature>
<keyword evidence="6 8" id="KW-1133">Transmembrane helix</keyword>
<evidence type="ECO:0000256" key="4">
    <source>
        <dbReference type="ARBA" id="ARBA00022475"/>
    </source>
</evidence>
<gene>
    <name evidence="10" type="ORF">R9Z33_03075</name>
</gene>
<dbReference type="InterPro" id="IPR036259">
    <property type="entry name" value="MFS_trans_sf"/>
</dbReference>
<dbReference type="PANTHER" id="PTHR42718:SF9">
    <property type="entry name" value="MAJOR FACILITATOR SUPERFAMILY MULTIDRUG TRANSPORTER MFSC"/>
    <property type="match status" value="1"/>
</dbReference>
<feature type="transmembrane region" description="Helical" evidence="8">
    <location>
        <begin position="145"/>
        <end position="168"/>
    </location>
</feature>
<accession>A0ABZ0PJG2</accession>
<dbReference type="Gene3D" id="1.20.1720.10">
    <property type="entry name" value="Multidrug resistance protein D"/>
    <property type="match status" value="1"/>
</dbReference>
<dbReference type="PRINTS" id="PR01036">
    <property type="entry name" value="TCRTETB"/>
</dbReference>
<dbReference type="PROSITE" id="PS50850">
    <property type="entry name" value="MFS"/>
    <property type="match status" value="1"/>
</dbReference>
<organism evidence="10 11">
    <name type="scientific">Sediminicoccus rosea</name>
    <dbReference type="NCBI Taxonomy" id="1225128"/>
    <lineage>
        <taxon>Bacteria</taxon>
        <taxon>Pseudomonadati</taxon>
        <taxon>Pseudomonadota</taxon>
        <taxon>Alphaproteobacteria</taxon>
        <taxon>Acetobacterales</taxon>
        <taxon>Roseomonadaceae</taxon>
        <taxon>Sediminicoccus</taxon>
    </lineage>
</organism>
<feature type="transmembrane region" description="Helical" evidence="8">
    <location>
        <begin position="91"/>
        <end position="114"/>
    </location>
</feature>
<name>A0ABZ0PJG2_9PROT</name>
<comment type="subcellular location">
    <subcellularLocation>
        <location evidence="1">Cell membrane</location>
        <topology evidence="1">Multi-pass membrane protein</topology>
    </subcellularLocation>
</comment>
<feature type="transmembrane region" description="Helical" evidence="8">
    <location>
        <begin position="20"/>
        <end position="48"/>
    </location>
</feature>
<dbReference type="Gene3D" id="1.20.1250.20">
    <property type="entry name" value="MFS general substrate transporter like domains"/>
    <property type="match status" value="1"/>
</dbReference>
<evidence type="ECO:0000256" key="2">
    <source>
        <dbReference type="ARBA" id="ARBA00008537"/>
    </source>
</evidence>
<dbReference type="InterPro" id="IPR011701">
    <property type="entry name" value="MFS"/>
</dbReference>
<keyword evidence="5 8" id="KW-0812">Transmembrane</keyword>
<feature type="transmembrane region" description="Helical" evidence="8">
    <location>
        <begin position="340"/>
        <end position="360"/>
    </location>
</feature>
<feature type="transmembrane region" description="Helical" evidence="8">
    <location>
        <begin position="174"/>
        <end position="196"/>
    </location>
</feature>
<evidence type="ECO:0000256" key="6">
    <source>
        <dbReference type="ARBA" id="ARBA00022989"/>
    </source>
</evidence>
<feature type="transmembrane region" description="Helical" evidence="8">
    <location>
        <begin position="240"/>
        <end position="257"/>
    </location>
</feature>
<keyword evidence="3" id="KW-0813">Transport</keyword>
<feature type="transmembrane region" description="Helical" evidence="8">
    <location>
        <begin position="492"/>
        <end position="510"/>
    </location>
</feature>
<dbReference type="RefSeq" id="WP_318649842.1">
    <property type="nucleotide sequence ID" value="NZ_CP137852.1"/>
</dbReference>
<proteinExistence type="inferred from homology"/>
<protein>
    <submittedName>
        <fullName evidence="10">DHA2 family efflux MFS transporter permease subunit</fullName>
    </submittedName>
</protein>
<feature type="transmembrane region" description="Helical" evidence="8">
    <location>
        <begin position="60"/>
        <end position="79"/>
    </location>
</feature>
<keyword evidence="4" id="KW-1003">Cell membrane</keyword>
<feature type="transmembrane region" description="Helical" evidence="8">
    <location>
        <begin position="405"/>
        <end position="426"/>
    </location>
</feature>
<dbReference type="PANTHER" id="PTHR42718">
    <property type="entry name" value="MAJOR FACILITATOR SUPERFAMILY MULTIDRUG TRANSPORTER MFSC"/>
    <property type="match status" value="1"/>
</dbReference>
<evidence type="ECO:0000259" key="9">
    <source>
        <dbReference type="PROSITE" id="PS50850"/>
    </source>
</evidence>
<feature type="domain" description="Major facilitator superfamily (MFS) profile" evidence="9">
    <location>
        <begin position="22"/>
        <end position="515"/>
    </location>
</feature>
<dbReference type="SUPFAM" id="SSF103473">
    <property type="entry name" value="MFS general substrate transporter"/>
    <property type="match status" value="1"/>
</dbReference>
<comment type="similarity">
    <text evidence="2">Belongs to the major facilitator superfamily. EmrB family.</text>
</comment>
<evidence type="ECO:0000256" key="7">
    <source>
        <dbReference type="ARBA" id="ARBA00023136"/>
    </source>
</evidence>
<keyword evidence="11" id="KW-1185">Reference proteome</keyword>
<evidence type="ECO:0000256" key="1">
    <source>
        <dbReference type="ARBA" id="ARBA00004651"/>
    </source>
</evidence>
<dbReference type="Proteomes" id="UP001305521">
    <property type="component" value="Chromosome"/>
</dbReference>